<name>A0A8X8AZM1_BRACI</name>
<dbReference type="PANTHER" id="PTHR45717">
    <property type="entry name" value="OS12G0527900 PROTEIN"/>
    <property type="match status" value="1"/>
</dbReference>
<accession>A0A8X8AZM1</accession>
<comment type="caution">
    <text evidence="2">The sequence shown here is derived from an EMBL/GenBank/DDBJ whole genome shotgun (WGS) entry which is preliminary data.</text>
</comment>
<evidence type="ECO:0000313" key="2">
    <source>
        <dbReference type="EMBL" id="KAG2315507.1"/>
    </source>
</evidence>
<dbReference type="Pfam" id="PF09205">
    <property type="entry name" value="DUF1955"/>
    <property type="match status" value="1"/>
</dbReference>
<dbReference type="InterPro" id="IPR011990">
    <property type="entry name" value="TPR-like_helical_dom_sf"/>
</dbReference>
<dbReference type="InterPro" id="IPR015288">
    <property type="entry name" value="DUF1955"/>
</dbReference>
<dbReference type="PANTHER" id="PTHR45717:SF46">
    <property type="entry name" value="PENTATRICOPEPTIDE REPEAT-CONTAINING PROTEIN"/>
    <property type="match status" value="1"/>
</dbReference>
<reference evidence="2 3" key="1">
    <citation type="submission" date="2020-02" db="EMBL/GenBank/DDBJ databases">
        <authorList>
            <person name="Ma Q."/>
            <person name="Huang Y."/>
            <person name="Song X."/>
            <person name="Pei D."/>
        </authorList>
    </citation>
    <scope>NUCLEOTIDE SEQUENCE [LARGE SCALE GENOMIC DNA]</scope>
    <source>
        <strain evidence="2">Sxm20200214</strain>
        <tissue evidence="2">Leaf</tissue>
    </source>
</reference>
<dbReference type="InterPro" id="IPR036321">
    <property type="entry name" value="ST1625"/>
</dbReference>
<comment type="similarity">
    <text evidence="1">Belongs to the PPR family. P subfamily.</text>
</comment>
<dbReference type="Gene3D" id="1.25.40.10">
    <property type="entry name" value="Tetratricopeptide repeat domain"/>
    <property type="match status" value="1"/>
</dbReference>
<dbReference type="GO" id="GO:0005739">
    <property type="term" value="C:mitochondrion"/>
    <property type="evidence" value="ECO:0007669"/>
    <property type="project" value="TreeGrafter"/>
</dbReference>
<keyword evidence="3" id="KW-1185">Reference proteome</keyword>
<gene>
    <name evidence="2" type="ORF">Bca52824_018629</name>
</gene>
<protein>
    <submittedName>
        <fullName evidence="2">Uncharacterized protein</fullName>
    </submittedName>
</protein>
<evidence type="ECO:0000256" key="1">
    <source>
        <dbReference type="ARBA" id="ARBA00007626"/>
    </source>
</evidence>
<organism evidence="2 3">
    <name type="scientific">Brassica carinata</name>
    <name type="common">Ethiopian mustard</name>
    <name type="synonym">Abyssinian cabbage</name>
    <dbReference type="NCBI Taxonomy" id="52824"/>
    <lineage>
        <taxon>Eukaryota</taxon>
        <taxon>Viridiplantae</taxon>
        <taxon>Streptophyta</taxon>
        <taxon>Embryophyta</taxon>
        <taxon>Tracheophyta</taxon>
        <taxon>Spermatophyta</taxon>
        <taxon>Magnoliopsida</taxon>
        <taxon>eudicotyledons</taxon>
        <taxon>Gunneridae</taxon>
        <taxon>Pentapetalae</taxon>
        <taxon>rosids</taxon>
        <taxon>malvids</taxon>
        <taxon>Brassicales</taxon>
        <taxon>Brassicaceae</taxon>
        <taxon>Brassiceae</taxon>
        <taxon>Brassica</taxon>
    </lineage>
</organism>
<proteinExistence type="inferred from homology"/>
<dbReference type="EMBL" id="JAAMPC010000004">
    <property type="protein sequence ID" value="KAG2315507.1"/>
    <property type="molecule type" value="Genomic_DNA"/>
</dbReference>
<dbReference type="AlphaFoldDB" id="A0A8X8AZM1"/>
<sequence>MMSLYSSVGNRDKVDEILREIKENNVKLDNALLLDMAKAYLRVGSKREAREMLVRAEEVNDLASYEDLMRLYGEVGKSEDVYCIWNLYKKTRKQNNDGFLALNWISLES</sequence>
<evidence type="ECO:0000313" key="3">
    <source>
        <dbReference type="Proteomes" id="UP000886595"/>
    </source>
</evidence>
<dbReference type="SUPFAM" id="SSF101424">
    <property type="entry name" value="Hypothetical protein ST1625"/>
    <property type="match status" value="1"/>
</dbReference>
<dbReference type="OrthoDB" id="10524500at2759"/>
<dbReference type="Proteomes" id="UP000886595">
    <property type="component" value="Unassembled WGS sequence"/>
</dbReference>